<keyword evidence="2 3" id="KW-0573">Peptidoglycan synthesis</keyword>
<dbReference type="Pfam" id="PF02875">
    <property type="entry name" value="Mur_ligase_C"/>
    <property type="match status" value="1"/>
</dbReference>
<comment type="catalytic activity">
    <reaction evidence="2">
        <text>UDP-N-acetyl-alpha-D-muramoyl-L-alanyl-D-glutamate + meso-2,6-diaminopimelate + ATP = UDP-N-acetyl-alpha-D-muramoyl-L-alanyl-gamma-D-glutamyl-meso-2,6-diaminopimelate + ADP + phosphate + H(+)</text>
        <dbReference type="Rhea" id="RHEA:23676"/>
        <dbReference type="ChEBI" id="CHEBI:15378"/>
        <dbReference type="ChEBI" id="CHEBI:30616"/>
        <dbReference type="ChEBI" id="CHEBI:43474"/>
        <dbReference type="ChEBI" id="CHEBI:57791"/>
        <dbReference type="ChEBI" id="CHEBI:83900"/>
        <dbReference type="ChEBI" id="CHEBI:83905"/>
        <dbReference type="ChEBI" id="CHEBI:456216"/>
        <dbReference type="EC" id="6.3.2.13"/>
    </reaction>
</comment>
<dbReference type="GO" id="GO:0008765">
    <property type="term" value="F:UDP-N-acetylmuramoylalanyl-D-glutamate-2,6-diaminopimelate ligase activity"/>
    <property type="evidence" value="ECO:0007669"/>
    <property type="project" value="UniProtKB-UniRule"/>
</dbReference>
<dbReference type="HAMAP" id="MF_00208">
    <property type="entry name" value="MurE"/>
    <property type="match status" value="1"/>
</dbReference>
<evidence type="ECO:0000256" key="2">
    <source>
        <dbReference type="HAMAP-Rule" id="MF_00208"/>
    </source>
</evidence>
<dbReference type="InterPro" id="IPR036615">
    <property type="entry name" value="Mur_ligase_C_dom_sf"/>
</dbReference>
<comment type="similarity">
    <text evidence="1 2">Belongs to the MurCDEF family. MurE subfamily.</text>
</comment>
<keyword evidence="2 3" id="KW-0133">Cell shape</keyword>
<dbReference type="SUPFAM" id="SSF53623">
    <property type="entry name" value="MurD-like peptide ligases, catalytic domain"/>
    <property type="match status" value="1"/>
</dbReference>
<dbReference type="GO" id="GO:0005524">
    <property type="term" value="F:ATP binding"/>
    <property type="evidence" value="ECO:0007669"/>
    <property type="project" value="UniProtKB-UniRule"/>
</dbReference>
<keyword evidence="2" id="KW-0067">ATP-binding</keyword>
<comment type="subcellular location">
    <subcellularLocation>
        <location evidence="2 3">Cytoplasm</location>
    </subcellularLocation>
</comment>
<dbReference type="GO" id="GO:0051301">
    <property type="term" value="P:cell division"/>
    <property type="evidence" value="ECO:0007669"/>
    <property type="project" value="UniProtKB-KW"/>
</dbReference>
<reference evidence="6 7" key="1">
    <citation type="submission" date="2017-06" db="EMBL/GenBank/DDBJ databases">
        <authorList>
            <person name="Kim H.J."/>
            <person name="Triplett B.A."/>
        </authorList>
    </citation>
    <scope>NUCLEOTIDE SEQUENCE [LARGE SCALE GENOMIC DNA]</scope>
    <source>
        <strain evidence="6 7">MWH-VicM1</strain>
    </source>
</reference>
<dbReference type="InterPro" id="IPR004101">
    <property type="entry name" value="Mur_ligase_C"/>
</dbReference>
<keyword evidence="2 3" id="KW-0961">Cell wall biogenesis/degradation</keyword>
<feature type="binding site" evidence="2">
    <location>
        <position position="413"/>
    </location>
    <ligand>
        <name>meso-2,6-diaminopimelate</name>
        <dbReference type="ChEBI" id="CHEBI:57791"/>
    </ligand>
</feature>
<keyword evidence="2" id="KW-0547">Nucleotide-binding</keyword>
<keyword evidence="2 3" id="KW-0131">Cell cycle</keyword>
<keyword evidence="2 3" id="KW-0132">Cell division</keyword>
<dbReference type="Proteomes" id="UP000197215">
    <property type="component" value="Unassembled WGS sequence"/>
</dbReference>
<dbReference type="SUPFAM" id="SSF53244">
    <property type="entry name" value="MurD-like peptide ligases, peptide-binding domain"/>
    <property type="match status" value="1"/>
</dbReference>
<keyword evidence="2" id="KW-0963">Cytoplasm</keyword>
<dbReference type="Pfam" id="PF08245">
    <property type="entry name" value="Mur_ligase_M"/>
    <property type="match status" value="1"/>
</dbReference>
<feature type="binding site" evidence="2">
    <location>
        <position position="189"/>
    </location>
    <ligand>
        <name>UDP-N-acetyl-alpha-D-muramoyl-L-alanyl-D-glutamate</name>
        <dbReference type="ChEBI" id="CHEBI:83900"/>
    </ligand>
</feature>
<feature type="binding site" evidence="2">
    <location>
        <position position="197"/>
    </location>
    <ligand>
        <name>UDP-N-acetyl-alpha-D-muramoyl-L-alanyl-D-glutamate</name>
        <dbReference type="ChEBI" id="CHEBI:83900"/>
    </ligand>
</feature>
<comment type="function">
    <text evidence="2">Catalyzes the addition of meso-diaminopimelic acid to the nucleotide precursor UDP-N-acetylmuramoyl-L-alanyl-D-glutamate (UMAG) in the biosynthesis of bacterial cell-wall peptidoglycan.</text>
</comment>
<comment type="pathway">
    <text evidence="2 3">Cell wall biogenesis; peptidoglycan biosynthesis.</text>
</comment>
<dbReference type="GO" id="GO:0009252">
    <property type="term" value="P:peptidoglycan biosynthetic process"/>
    <property type="evidence" value="ECO:0007669"/>
    <property type="project" value="UniProtKB-UniRule"/>
</dbReference>
<dbReference type="PANTHER" id="PTHR23135:SF4">
    <property type="entry name" value="UDP-N-ACETYLMURAMOYL-L-ALANYL-D-GLUTAMATE--2,6-DIAMINOPIMELATE LIGASE MURE HOMOLOG, CHLOROPLASTIC"/>
    <property type="match status" value="1"/>
</dbReference>
<keyword evidence="2" id="KW-0460">Magnesium</keyword>
<dbReference type="Gene3D" id="3.90.190.20">
    <property type="entry name" value="Mur ligase, C-terminal domain"/>
    <property type="match status" value="1"/>
</dbReference>
<feature type="binding site" evidence="2">
    <location>
        <begin position="120"/>
        <end position="126"/>
    </location>
    <ligand>
        <name>ATP</name>
        <dbReference type="ChEBI" id="CHEBI:30616"/>
    </ligand>
</feature>
<dbReference type="EMBL" id="FYEX01000001">
    <property type="protein sequence ID" value="SNC62693.1"/>
    <property type="molecule type" value="Genomic_DNA"/>
</dbReference>
<evidence type="ECO:0000313" key="6">
    <source>
        <dbReference type="EMBL" id="SNC62693.1"/>
    </source>
</evidence>
<dbReference type="NCBIfam" id="TIGR01085">
    <property type="entry name" value="murE"/>
    <property type="match status" value="1"/>
</dbReference>
<dbReference type="OrthoDB" id="9800958at2"/>
<dbReference type="InterPro" id="IPR005761">
    <property type="entry name" value="UDP-N-AcMur-Glu-dNH2Pim_ligase"/>
</dbReference>
<feature type="binding site" evidence="2">
    <location>
        <position position="195"/>
    </location>
    <ligand>
        <name>UDP-N-acetyl-alpha-D-muramoyl-L-alanyl-D-glutamate</name>
        <dbReference type="ChEBI" id="CHEBI:83900"/>
    </ligand>
</feature>
<sequence length="519" mass="55969">MNAMLPTHSLPLDMLLSQHVSAQAQFTSDTRTLKAGDVMLAYPVGNAHQISDSRIYISQALDLGAALVLYEPSGLTKEQVEICKDPRCVPIADLAKNAGSIAANWYQNPSRQMRVIGITGTNGKTTVSQWIANALHDSKQPSAVVGTLGAGLLNEIKPTGFTTPDAARLQSLLKNIKDQGAASVAMEVSSHALDQGRINGVEFDTVVITNLSQDHLDYHGTMSEYAAAKKKIINLPGIKHIVINADDAFGRECLQDLANRVANTNITVWAYGTQAENLLALPCFVNKNYKKVLASDIHLMNQGMSFNLNVSGEDLGLVQTNFVGAFNVSNALAVFACMVAGGKSCDQAKETVAQLKPVKGRMELVSQSSSTPMAIVDFAHTPDALEQVLKTLQVMARERKGQLWCVFGCGGDRDAGKRPMMGRIAERYADQVMITSDNPRSENPEQIIAEILGGFENPARAQVNPDRATAILQTVRQAKAQDIVLVAGKGHEETQEIAGKKHPFSDQMHLQLAMGGLAK</sequence>
<feature type="binding site" evidence="2">
    <location>
        <position position="492"/>
    </location>
    <ligand>
        <name>meso-2,6-diaminopimelate</name>
        <dbReference type="ChEBI" id="CHEBI:57791"/>
    </ligand>
</feature>
<name>A0A212T9I1_9BURK</name>
<feature type="binding site" evidence="2">
    <location>
        <begin position="162"/>
        <end position="163"/>
    </location>
    <ligand>
        <name>UDP-N-acetyl-alpha-D-muramoyl-L-alanyl-D-glutamate</name>
        <dbReference type="ChEBI" id="CHEBI:83900"/>
    </ligand>
</feature>
<proteinExistence type="inferred from homology"/>
<feature type="domain" description="Mur ligase central" evidence="5">
    <location>
        <begin position="118"/>
        <end position="337"/>
    </location>
</feature>
<feature type="modified residue" description="N6-carboxylysine" evidence="2">
    <location>
        <position position="229"/>
    </location>
</feature>
<dbReference type="NCBIfam" id="NF001126">
    <property type="entry name" value="PRK00139.1-4"/>
    <property type="match status" value="1"/>
</dbReference>
<dbReference type="GO" id="GO:0071555">
    <property type="term" value="P:cell wall organization"/>
    <property type="evidence" value="ECO:0007669"/>
    <property type="project" value="UniProtKB-KW"/>
</dbReference>
<dbReference type="InterPro" id="IPR013221">
    <property type="entry name" value="Mur_ligase_cen"/>
</dbReference>
<dbReference type="Gene3D" id="3.40.1390.10">
    <property type="entry name" value="MurE/MurF, N-terminal domain"/>
    <property type="match status" value="1"/>
</dbReference>
<dbReference type="SUPFAM" id="SSF63418">
    <property type="entry name" value="MurE/MurF N-terminal domain"/>
    <property type="match status" value="1"/>
</dbReference>
<feature type="short sequence motif" description="Meso-diaminopimelate recognition motif" evidence="2">
    <location>
        <begin position="437"/>
        <end position="440"/>
    </location>
</feature>
<organism evidence="6 7">
    <name type="scientific">Polynucleobacter victoriensis</name>
    <dbReference type="NCBI Taxonomy" id="2049319"/>
    <lineage>
        <taxon>Bacteria</taxon>
        <taxon>Pseudomonadati</taxon>
        <taxon>Pseudomonadota</taxon>
        <taxon>Betaproteobacteria</taxon>
        <taxon>Burkholderiales</taxon>
        <taxon>Burkholderiaceae</taxon>
        <taxon>Polynucleobacter</taxon>
    </lineage>
</organism>
<comment type="caution">
    <text evidence="2">Lacks conserved residue(s) required for the propagation of feature annotation.</text>
</comment>
<dbReference type="UniPathway" id="UPA00219"/>
<protein>
    <recommendedName>
        <fullName evidence="2">UDP-N-acetylmuramoyl-L-alanyl-D-glutamate--2,6-diaminopimelate ligase</fullName>
        <ecNumber evidence="2">6.3.2.13</ecNumber>
    </recommendedName>
    <alternativeName>
        <fullName evidence="2">Meso-A2pm-adding enzyme</fullName>
    </alternativeName>
    <alternativeName>
        <fullName evidence="2">Meso-diaminopimelate-adding enzyme</fullName>
    </alternativeName>
    <alternativeName>
        <fullName evidence="2">UDP-MurNAc-L-Ala-D-Glu:meso-diaminopimelate ligase</fullName>
    </alternativeName>
    <alternativeName>
        <fullName evidence="2">UDP-MurNAc-tripeptide synthetase</fullName>
    </alternativeName>
    <alternativeName>
        <fullName evidence="2">UDP-N-acetylmuramyl-tripeptide synthetase</fullName>
    </alternativeName>
</protein>
<accession>A0A212T9I1</accession>
<feature type="binding site" evidence="2">
    <location>
        <position position="30"/>
    </location>
    <ligand>
        <name>UDP-N-acetyl-alpha-D-muramoyl-L-alanyl-D-glutamate</name>
        <dbReference type="ChEBI" id="CHEBI:83900"/>
    </ligand>
</feature>
<evidence type="ECO:0000256" key="1">
    <source>
        <dbReference type="ARBA" id="ARBA00005898"/>
    </source>
</evidence>
<dbReference type="GO" id="GO:0000287">
    <property type="term" value="F:magnesium ion binding"/>
    <property type="evidence" value="ECO:0007669"/>
    <property type="project" value="UniProtKB-UniRule"/>
</dbReference>
<keyword evidence="2 6" id="KW-0436">Ligase</keyword>
<dbReference type="EC" id="6.3.2.13" evidence="2"/>
<evidence type="ECO:0000313" key="7">
    <source>
        <dbReference type="Proteomes" id="UP000197215"/>
    </source>
</evidence>
<evidence type="ECO:0000256" key="3">
    <source>
        <dbReference type="RuleBase" id="RU004135"/>
    </source>
</evidence>
<dbReference type="GO" id="GO:0008360">
    <property type="term" value="P:regulation of cell shape"/>
    <property type="evidence" value="ECO:0007669"/>
    <property type="project" value="UniProtKB-KW"/>
</dbReference>
<dbReference type="Gene3D" id="3.40.1190.10">
    <property type="entry name" value="Mur-like, catalytic domain"/>
    <property type="match status" value="1"/>
</dbReference>
<feature type="binding site" evidence="2">
    <location>
        <begin position="437"/>
        <end position="440"/>
    </location>
    <ligand>
        <name>meso-2,6-diaminopimelate</name>
        <dbReference type="ChEBI" id="CHEBI:57791"/>
    </ligand>
</feature>
<dbReference type="AlphaFoldDB" id="A0A212T9I1"/>
<dbReference type="InterPro" id="IPR036565">
    <property type="entry name" value="Mur-like_cat_sf"/>
</dbReference>
<evidence type="ECO:0000259" key="4">
    <source>
        <dbReference type="Pfam" id="PF02875"/>
    </source>
</evidence>
<feature type="domain" description="Mur ligase C-terminal" evidence="4">
    <location>
        <begin position="360"/>
        <end position="490"/>
    </location>
</feature>
<comment type="cofactor">
    <cofactor evidence="2">
        <name>Mg(2+)</name>
        <dbReference type="ChEBI" id="CHEBI:18420"/>
    </cofactor>
</comment>
<dbReference type="RefSeq" id="WP_088812603.1">
    <property type="nucleotide sequence ID" value="NZ_FYEX01000001.1"/>
</dbReference>
<comment type="PTM">
    <text evidence="2">Carboxylation is probably crucial for Mg(2+) binding and, consequently, for the gamma-phosphate positioning of ATP.</text>
</comment>
<dbReference type="InterPro" id="IPR035911">
    <property type="entry name" value="MurE/MurF_N"/>
</dbReference>
<keyword evidence="7" id="KW-1185">Reference proteome</keyword>
<feature type="binding site" evidence="2">
    <location>
        <position position="488"/>
    </location>
    <ligand>
        <name>meso-2,6-diaminopimelate</name>
        <dbReference type="ChEBI" id="CHEBI:57791"/>
    </ligand>
</feature>
<gene>
    <name evidence="2" type="primary">murE</name>
    <name evidence="6" type="ORF">SAMN06295916_0728</name>
</gene>
<dbReference type="PANTHER" id="PTHR23135">
    <property type="entry name" value="MUR LIGASE FAMILY MEMBER"/>
    <property type="match status" value="1"/>
</dbReference>
<dbReference type="GO" id="GO:0005737">
    <property type="term" value="C:cytoplasm"/>
    <property type="evidence" value="ECO:0007669"/>
    <property type="project" value="UniProtKB-SubCell"/>
</dbReference>
<evidence type="ECO:0000259" key="5">
    <source>
        <dbReference type="Pfam" id="PF08245"/>
    </source>
</evidence>